<comment type="caution">
    <text evidence="4">The sequence shown here is derived from an EMBL/GenBank/DDBJ whole genome shotgun (WGS) entry which is preliminary data.</text>
</comment>
<dbReference type="Pfam" id="PF24808">
    <property type="entry name" value="DUF7707"/>
    <property type="match status" value="1"/>
</dbReference>
<dbReference type="EMBL" id="QZBZ01000044">
    <property type="protein sequence ID" value="TIA39568.1"/>
    <property type="molecule type" value="Genomic_DNA"/>
</dbReference>
<name>A0A4S9LCP5_AURPU</name>
<protein>
    <recommendedName>
        <fullName evidence="2">DUF7707 domain-containing protein</fullName>
    </recommendedName>
</protein>
<dbReference type="InterPro" id="IPR056124">
    <property type="entry name" value="DUF7707"/>
</dbReference>
<dbReference type="Proteomes" id="UP000308802">
    <property type="component" value="Unassembled WGS sequence"/>
</dbReference>
<evidence type="ECO:0000256" key="1">
    <source>
        <dbReference type="SAM" id="SignalP"/>
    </source>
</evidence>
<evidence type="ECO:0000313" key="3">
    <source>
        <dbReference type="EMBL" id="THW73041.1"/>
    </source>
</evidence>
<proteinExistence type="predicted"/>
<organism evidence="4 5">
    <name type="scientific">Aureobasidium pullulans</name>
    <name type="common">Black yeast</name>
    <name type="synonym">Pullularia pullulans</name>
    <dbReference type="NCBI Taxonomy" id="5580"/>
    <lineage>
        <taxon>Eukaryota</taxon>
        <taxon>Fungi</taxon>
        <taxon>Dikarya</taxon>
        <taxon>Ascomycota</taxon>
        <taxon>Pezizomycotina</taxon>
        <taxon>Dothideomycetes</taxon>
        <taxon>Dothideomycetidae</taxon>
        <taxon>Dothideales</taxon>
        <taxon>Saccotheciaceae</taxon>
        <taxon>Aureobasidium</taxon>
    </lineage>
</organism>
<evidence type="ECO:0000313" key="5">
    <source>
        <dbReference type="Proteomes" id="UP000308724"/>
    </source>
</evidence>
<accession>A0A4S9LCP5</accession>
<evidence type="ECO:0000313" key="6">
    <source>
        <dbReference type="Proteomes" id="UP000308802"/>
    </source>
</evidence>
<dbReference type="EMBL" id="QZAO01000193">
    <property type="protein sequence ID" value="THW73041.1"/>
    <property type="molecule type" value="Genomic_DNA"/>
</dbReference>
<sequence>MPIFVANMLYSSIFLAASALSGLAAAQVQTGNYTIDPNSVEATTRAAWCRSEFNTCNTLCANSYKTNSCDQNALTYVCTCNNGQSPDMSKYDGSLSTFICNQYKGQCLATNAGNATAQDQCSDITCGGETAASIVTSSAASSSSSAAASSGSSAAASATSAVASGASSASASAASASSTGAASAITVGNGALVASLFGLFAYAL</sequence>
<dbReference type="Proteomes" id="UP000308724">
    <property type="component" value="Unassembled WGS sequence"/>
</dbReference>
<dbReference type="PANTHER" id="PTHR38118:SF2">
    <property type="entry name" value="CDP-ALCOHOL PHOSPHATIDYLTRANSFERASE PROTEIN"/>
    <property type="match status" value="1"/>
</dbReference>
<reference evidence="5 6" key="1">
    <citation type="submission" date="2018-10" db="EMBL/GenBank/DDBJ databases">
        <title>Fifty Aureobasidium pullulans genomes reveal a recombining polyextremotolerant generalist.</title>
        <authorList>
            <person name="Gostincar C."/>
            <person name="Turk M."/>
            <person name="Zajc J."/>
            <person name="Gunde-Cimerman N."/>
        </authorList>
    </citation>
    <scope>NUCLEOTIDE SEQUENCE [LARGE SCALE GENOMIC DNA]</scope>
    <source>
        <strain evidence="3 6">EXF-10659</strain>
        <strain evidence="4 5">EXF-1645</strain>
    </source>
</reference>
<evidence type="ECO:0000313" key="4">
    <source>
        <dbReference type="EMBL" id="TIA39568.1"/>
    </source>
</evidence>
<feature type="chain" id="PRO_5044090162" description="DUF7707 domain-containing protein" evidence="1">
    <location>
        <begin position="27"/>
        <end position="204"/>
    </location>
</feature>
<gene>
    <name evidence="4" type="ORF">D6C78_03216</name>
    <name evidence="3" type="ORF">D6D19_05989</name>
</gene>
<dbReference type="PANTHER" id="PTHR38118">
    <property type="entry name" value="ANCHORED CELL WALL PROTEIN 11-RELATED"/>
    <property type="match status" value="1"/>
</dbReference>
<feature type="signal peptide" evidence="1">
    <location>
        <begin position="1"/>
        <end position="26"/>
    </location>
</feature>
<evidence type="ECO:0000259" key="2">
    <source>
        <dbReference type="Pfam" id="PF24808"/>
    </source>
</evidence>
<keyword evidence="1" id="KW-0732">Signal</keyword>
<dbReference type="AlphaFoldDB" id="A0A4S9LCP5"/>
<feature type="domain" description="DUF7707" evidence="2">
    <location>
        <begin position="33"/>
        <end position="128"/>
    </location>
</feature>